<dbReference type="Proteomes" id="UP000011575">
    <property type="component" value="Unassembled WGS sequence"/>
</dbReference>
<evidence type="ECO:0000313" key="2">
    <source>
        <dbReference type="EMBL" id="EMA65824.1"/>
    </source>
</evidence>
<name>M0P8E1_9EURY</name>
<comment type="caution">
    <text evidence="2">The sequence shown here is derived from an EMBL/GenBank/DDBJ whole genome shotgun (WGS) entry which is preliminary data.</text>
</comment>
<proteinExistence type="predicted"/>
<evidence type="ECO:0000256" key="1">
    <source>
        <dbReference type="SAM" id="MobiDB-lite"/>
    </source>
</evidence>
<dbReference type="EMBL" id="AOJI01000032">
    <property type="protein sequence ID" value="EMA65824.1"/>
    <property type="molecule type" value="Genomic_DNA"/>
</dbReference>
<dbReference type="AlphaFoldDB" id="M0P8E1"/>
<gene>
    <name evidence="2" type="ORF">C461_14026</name>
</gene>
<feature type="compositionally biased region" description="Gly residues" evidence="1">
    <location>
        <begin position="66"/>
        <end position="75"/>
    </location>
</feature>
<accession>M0P8E1</accession>
<reference evidence="2 3" key="1">
    <citation type="journal article" date="2014" name="PLoS Genet.">
        <title>Phylogenetically driven sequencing of extremely halophilic archaea reveals strategies for static and dynamic osmo-response.</title>
        <authorList>
            <person name="Becker E.A."/>
            <person name="Seitzer P.M."/>
            <person name="Tritt A."/>
            <person name="Larsen D."/>
            <person name="Krusor M."/>
            <person name="Yao A.I."/>
            <person name="Wu D."/>
            <person name="Madern D."/>
            <person name="Eisen J.A."/>
            <person name="Darling A.E."/>
            <person name="Facciotti M.T."/>
        </authorList>
    </citation>
    <scope>NUCLEOTIDE SEQUENCE [LARGE SCALE GENOMIC DNA]</scope>
    <source>
        <strain evidence="2 3">JCM 13560</strain>
    </source>
</reference>
<dbReference type="PATRIC" id="fig|1230454.4.peg.2826"/>
<evidence type="ECO:0000313" key="3">
    <source>
        <dbReference type="Proteomes" id="UP000011575"/>
    </source>
</evidence>
<organism evidence="2 3">
    <name type="scientific">Halorubrum aidingense JCM 13560</name>
    <dbReference type="NCBI Taxonomy" id="1230454"/>
    <lineage>
        <taxon>Archaea</taxon>
        <taxon>Methanobacteriati</taxon>
        <taxon>Methanobacteriota</taxon>
        <taxon>Stenosarchaea group</taxon>
        <taxon>Halobacteria</taxon>
        <taxon>Halobacteriales</taxon>
        <taxon>Haloferacaceae</taxon>
        <taxon>Halorubrum</taxon>
    </lineage>
</organism>
<feature type="compositionally biased region" description="Basic and acidic residues" evidence="1">
    <location>
        <begin position="19"/>
        <end position="28"/>
    </location>
</feature>
<sequence length="75" mass="8032">MGDVRGYQPTGEPGCQSRKRPDGQRDGDGGDESDADPCAIAEFDDTLDRGLPLQKRERTTQFGRAFGVGSGTTAR</sequence>
<keyword evidence="3" id="KW-1185">Reference proteome</keyword>
<feature type="region of interest" description="Disordered" evidence="1">
    <location>
        <begin position="1"/>
        <end position="75"/>
    </location>
</feature>
<dbReference type="STRING" id="1230454.C461_14026"/>
<protein>
    <submittedName>
        <fullName evidence="2">Uncharacterized protein</fullName>
    </submittedName>
</protein>